<accession>A0A6B9KNC5</accession>
<organism evidence="1">
    <name type="scientific">Atrato Denso-like virus</name>
    <dbReference type="NCBI Taxonomy" id="2689332"/>
    <lineage>
        <taxon>Viruses</taxon>
        <taxon>Monodnaviria</taxon>
        <taxon>Shotokuvirae</taxon>
        <taxon>Cossaviricota</taxon>
        <taxon>Quintoviricetes</taxon>
        <taxon>Piccovirales</taxon>
        <taxon>Parvoviridae</taxon>
        <taxon>Densovirinae</taxon>
    </lineage>
</organism>
<proteinExistence type="predicted"/>
<reference evidence="1" key="1">
    <citation type="submission" date="2019-11" db="EMBL/GenBank/DDBJ databases">
        <authorList>
            <person name="Nitsche A."/>
            <person name="Hankeln T."/>
            <person name="Acosta O."/>
            <person name="Velez I.D."/>
            <person name="Schiemann D.J."/>
        </authorList>
    </citation>
    <scope>NUCLEOTIDE SEQUENCE</scope>
    <source>
        <strain evidence="1">Mati1755-12</strain>
    </source>
</reference>
<dbReference type="EMBL" id="MN661135">
    <property type="protein sequence ID" value="QHA33823.1"/>
    <property type="molecule type" value="Genomic_DNA"/>
</dbReference>
<evidence type="ECO:0000313" key="1">
    <source>
        <dbReference type="EMBL" id="QHA33823.1"/>
    </source>
</evidence>
<name>A0A6B9KNC5_9VIRU</name>
<sequence length="200" mass="24237">MGTPDQFKLAKARRRLNFDCEEQFNHLYCGEHHHRRCPSLKELATGVVVRMILKDELVFEKWMMRCMDINLAIEMRCTPYMTYVQRTNDENGWISREMIKMAYMEYDNIRVTNFLPQLFYPNNHKVFRYIIFNNLRRIVQTYNYDTDNGYFEISNWRVSKISDICDREDCTVNNRLIYFDDLYRVGYTTSMKQSGIKFLD</sequence>
<protein>
    <submittedName>
        <fullName evidence="1">Uncharacterized protein</fullName>
    </submittedName>
</protein>